<name>A0A812HRQ1_9DINO</name>
<accession>A0A812HRQ1</accession>
<evidence type="ECO:0000313" key="7">
    <source>
        <dbReference type="Proteomes" id="UP000604046"/>
    </source>
</evidence>
<evidence type="ECO:0000256" key="1">
    <source>
        <dbReference type="ARBA" id="ARBA00022737"/>
    </source>
</evidence>
<feature type="compositionally biased region" description="Low complexity" evidence="4">
    <location>
        <begin position="1035"/>
        <end position="1052"/>
    </location>
</feature>
<feature type="repeat" description="ANK" evidence="3">
    <location>
        <begin position="441"/>
        <end position="473"/>
    </location>
</feature>
<dbReference type="Gene3D" id="1.25.40.20">
    <property type="entry name" value="Ankyrin repeat-containing domain"/>
    <property type="match status" value="3"/>
</dbReference>
<dbReference type="Gene3D" id="2.60.220.30">
    <property type="match status" value="1"/>
</dbReference>
<dbReference type="InterPro" id="IPR002110">
    <property type="entry name" value="Ankyrin_rpt"/>
</dbReference>
<evidence type="ECO:0000256" key="3">
    <source>
        <dbReference type="PROSITE-ProRule" id="PRU00023"/>
    </source>
</evidence>
<dbReference type="Pfam" id="PF00791">
    <property type="entry name" value="ZU5"/>
    <property type="match status" value="1"/>
</dbReference>
<dbReference type="PRINTS" id="PR01415">
    <property type="entry name" value="ANKYRIN"/>
</dbReference>
<feature type="repeat" description="ANK" evidence="3">
    <location>
        <begin position="474"/>
        <end position="506"/>
    </location>
</feature>
<sequence>MELVRHGSLSQTRTKWKLKTLPLQTDELEDAFDLSDPDIDQHLRDASYPWEDSHGRRCPIVLSVRFGSHDYCASSQAKIEGYEQGHGDSSDEAFFPAVRAEAALTMNDRFGNSYQESGGHVYYPNKFNKLFCVVQECGHWCRGQCREDVSAKPTNKDCWAASFRWHLAGGDGDRNRAPPIMLQVIEETGHLGPGQEEEIAMAKDLGIPIFLAQIGWRNGRQRIVFFKSEEQPQPFLTRRLKFQRFLLHWASRRGHSWLVRCLLASGLDGAQQIDDDGWAAAHVAAYHGHVAVLSELGSGKVDLCGRSNIGQTPVLVAAQCGCEPALHVLHRFGADLSVQDDCRRTAVHYAAFRGHLKVLHALYSYGVSLSAADDQGRTAAHCAAFHGCDFLLGELLAMKVDLNARDARGQTPAHWAAINGCKGVLEKLHNLQVDLKRPDSMGRAPVHFAAANGHVEVFEILKQAGTSLEVRDDLGQMPAHFAAKHGRQAVLKELHQRGARIDLSDRMGLRPFHLAAQHGHRPALAQLVEAAREIFANSDVLFFVMCGDCDGRTPAHLAAKCERAEILSFLYELKADLGVTDKKGFTPAHDAAANGHDQILRQLLHFGVDLNKKDHAGQSPLLRAVAGQLPRRQVLEVLAESGEGADLNEAAKMAHARGQRQVLQWLLELRADPAVCDPKQSPFHVAIHGHQAQGFVPVALRPESVESAVSPVSRGLEVPCGICQCPTTFFFIAPLQDVAGGCPLRDASDVEESVLDIAKDSLQVELRGGEVAVLRDSVLLIMTAETYEQHSLSFKVLKRGSMPLPLPEQSVALSPLLDLRPHGVHFKEPVLVVFPVCVGATKIWRSDISETGDTGWEELTNVQLSAGHAVLRLDHFCQVVAGAPEPVRKPIKIKGYMKAQAAKWTITHVHCANCEQILAEHLADPDVLKGYRPCEPLFKAATYSHKQFLELSWPDSSQSSHANAEPGILDFEQFPIVSTVSWTVPSPPDVELWLKEKDREETIRRKLSLQDAPASQASESEVFLAACPDSTVQVGGRSEASSPSSSSGSLCAGQLGSELSTVRDLTARAKSLVPEHQDCTVVVHAPLDLPKRQAYEGSFTTRKPEETPRAAALPRDLPKVLPSPSKEEDAPRLAFFSLRFDKSPEETTARNVCSMLRARGYEVYIVEGQPDDFGKLVDRYLLRIKKKKGLFVAFVTESYGECTGNPWATYQELRYAHANGIEIMPLKMSEVYPPQPKDEDAEALVTKVLHLGLAYADCVGLADEQIADKVQKRLRRAREGVPPSTRISL</sequence>
<keyword evidence="2 3" id="KW-0040">ANK repeat</keyword>
<dbReference type="PANTHER" id="PTHR24166">
    <property type="entry name" value="ROLLING PEBBLES, ISOFORM B"/>
    <property type="match status" value="1"/>
</dbReference>
<dbReference type="OrthoDB" id="823504at2759"/>
<dbReference type="Pfam" id="PF12796">
    <property type="entry name" value="Ank_2"/>
    <property type="match status" value="2"/>
</dbReference>
<evidence type="ECO:0000256" key="2">
    <source>
        <dbReference type="ARBA" id="ARBA00023043"/>
    </source>
</evidence>
<dbReference type="PROSITE" id="PS50088">
    <property type="entry name" value="ANK_REPEAT"/>
    <property type="match status" value="6"/>
</dbReference>
<dbReference type="InterPro" id="IPR000906">
    <property type="entry name" value="ZU5_dom"/>
</dbReference>
<proteinExistence type="predicted"/>
<keyword evidence="1" id="KW-0677">Repeat</keyword>
<feature type="repeat" description="ANK" evidence="3">
    <location>
        <begin position="309"/>
        <end position="341"/>
    </location>
</feature>
<feature type="repeat" description="ANK" evidence="3">
    <location>
        <begin position="583"/>
        <end position="615"/>
    </location>
</feature>
<feature type="repeat" description="ANK" evidence="3">
    <location>
        <begin position="342"/>
        <end position="374"/>
    </location>
</feature>
<protein>
    <submittedName>
        <fullName evidence="6">ANK3 protein</fullName>
    </submittedName>
</protein>
<feature type="domain" description="ZU5" evidence="5">
    <location>
        <begin position="758"/>
        <end position="885"/>
    </location>
</feature>
<evidence type="ECO:0000259" key="5">
    <source>
        <dbReference type="PROSITE" id="PS51145"/>
    </source>
</evidence>
<keyword evidence="7" id="KW-1185">Reference proteome</keyword>
<dbReference type="PROSITE" id="PS50297">
    <property type="entry name" value="ANK_REP_REGION"/>
    <property type="match status" value="5"/>
</dbReference>
<organism evidence="6 7">
    <name type="scientific">Symbiodinium natans</name>
    <dbReference type="NCBI Taxonomy" id="878477"/>
    <lineage>
        <taxon>Eukaryota</taxon>
        <taxon>Sar</taxon>
        <taxon>Alveolata</taxon>
        <taxon>Dinophyceae</taxon>
        <taxon>Suessiales</taxon>
        <taxon>Symbiodiniaceae</taxon>
        <taxon>Symbiodinium</taxon>
    </lineage>
</organism>
<dbReference type="Pfam" id="PF13637">
    <property type="entry name" value="Ank_4"/>
    <property type="match status" value="3"/>
</dbReference>
<dbReference type="InterPro" id="IPR050889">
    <property type="entry name" value="Dendritic_Spine_Reg/Scaffold"/>
</dbReference>
<dbReference type="EMBL" id="CAJNDS010000107">
    <property type="protein sequence ID" value="CAE6958882.1"/>
    <property type="molecule type" value="Genomic_DNA"/>
</dbReference>
<feature type="repeat" description="ANK" evidence="3">
    <location>
        <begin position="550"/>
        <end position="582"/>
    </location>
</feature>
<comment type="caution">
    <text evidence="6">The sequence shown here is derived from an EMBL/GenBank/DDBJ whole genome shotgun (WGS) entry which is preliminary data.</text>
</comment>
<dbReference type="Proteomes" id="UP000604046">
    <property type="component" value="Unassembled WGS sequence"/>
</dbReference>
<dbReference type="SMART" id="SM00248">
    <property type="entry name" value="ANK"/>
    <property type="match status" value="11"/>
</dbReference>
<dbReference type="SUPFAM" id="SSF48403">
    <property type="entry name" value="Ankyrin repeat"/>
    <property type="match status" value="2"/>
</dbReference>
<gene>
    <name evidence="6" type="primary">ANK3</name>
    <name evidence="6" type="ORF">SNAT2548_LOCUS1870</name>
</gene>
<dbReference type="PANTHER" id="PTHR24166:SF48">
    <property type="entry name" value="PROTEIN VAPYRIN"/>
    <property type="match status" value="1"/>
</dbReference>
<feature type="region of interest" description="Disordered" evidence="4">
    <location>
        <begin position="1033"/>
        <end position="1052"/>
    </location>
</feature>
<dbReference type="InterPro" id="IPR036770">
    <property type="entry name" value="Ankyrin_rpt-contain_sf"/>
</dbReference>
<dbReference type="PROSITE" id="PS51145">
    <property type="entry name" value="ZU5"/>
    <property type="match status" value="1"/>
</dbReference>
<evidence type="ECO:0000256" key="4">
    <source>
        <dbReference type="SAM" id="MobiDB-lite"/>
    </source>
</evidence>
<evidence type="ECO:0000313" key="6">
    <source>
        <dbReference type="EMBL" id="CAE6958882.1"/>
    </source>
</evidence>
<reference evidence="6" key="1">
    <citation type="submission" date="2021-02" db="EMBL/GenBank/DDBJ databases">
        <authorList>
            <person name="Dougan E. K."/>
            <person name="Rhodes N."/>
            <person name="Thang M."/>
            <person name="Chan C."/>
        </authorList>
    </citation>
    <scope>NUCLEOTIDE SEQUENCE</scope>
</reference>